<proteinExistence type="predicted"/>
<protein>
    <submittedName>
        <fullName evidence="1">Uncharacterized protein</fullName>
    </submittedName>
</protein>
<dbReference type="STRING" id="91928.A0A0D2BIQ9"/>
<name>A0A0D2BIQ9_9EURO</name>
<dbReference type="VEuPathDB" id="FungiDB:PV08_03107"/>
<dbReference type="EMBL" id="KN847493">
    <property type="protein sequence ID" value="KIW18818.1"/>
    <property type="molecule type" value="Genomic_DNA"/>
</dbReference>
<reference evidence="1 2" key="1">
    <citation type="submission" date="2015-01" db="EMBL/GenBank/DDBJ databases">
        <title>The Genome Sequence of Exophiala spinifera CBS89968.</title>
        <authorList>
            <consortium name="The Broad Institute Genomics Platform"/>
            <person name="Cuomo C."/>
            <person name="de Hoog S."/>
            <person name="Gorbushina A."/>
            <person name="Stielow B."/>
            <person name="Teixiera M."/>
            <person name="Abouelleil A."/>
            <person name="Chapman S.B."/>
            <person name="Priest M."/>
            <person name="Young S.K."/>
            <person name="Wortman J."/>
            <person name="Nusbaum C."/>
            <person name="Birren B."/>
        </authorList>
    </citation>
    <scope>NUCLEOTIDE SEQUENCE [LARGE SCALE GENOMIC DNA]</scope>
    <source>
        <strain evidence="1 2">CBS 89968</strain>
    </source>
</reference>
<dbReference type="Proteomes" id="UP000053328">
    <property type="component" value="Unassembled WGS sequence"/>
</dbReference>
<dbReference type="GeneID" id="27330190"/>
<gene>
    <name evidence="1" type="ORF">PV08_03107</name>
</gene>
<keyword evidence="2" id="KW-1185">Reference proteome</keyword>
<dbReference type="OrthoDB" id="10490382at2759"/>
<evidence type="ECO:0000313" key="2">
    <source>
        <dbReference type="Proteomes" id="UP000053328"/>
    </source>
</evidence>
<accession>A0A0D2BIQ9</accession>
<evidence type="ECO:0000313" key="1">
    <source>
        <dbReference type="EMBL" id="KIW18818.1"/>
    </source>
</evidence>
<dbReference type="AlphaFoldDB" id="A0A0D2BIQ9"/>
<dbReference type="RefSeq" id="XP_016239034.1">
    <property type="nucleotide sequence ID" value="XM_016377464.1"/>
</dbReference>
<organism evidence="1 2">
    <name type="scientific">Exophiala spinifera</name>
    <dbReference type="NCBI Taxonomy" id="91928"/>
    <lineage>
        <taxon>Eukaryota</taxon>
        <taxon>Fungi</taxon>
        <taxon>Dikarya</taxon>
        <taxon>Ascomycota</taxon>
        <taxon>Pezizomycotina</taxon>
        <taxon>Eurotiomycetes</taxon>
        <taxon>Chaetothyriomycetidae</taxon>
        <taxon>Chaetothyriales</taxon>
        <taxon>Herpotrichiellaceae</taxon>
        <taxon>Exophiala</taxon>
    </lineage>
</organism>
<sequence length="53" mass="5967">MGDASTAAFDVPKECWAAVVKDEGPNFYVEVEKVPVPEIGKQMRNRLRHGQKH</sequence>
<dbReference type="HOGENOM" id="CLU_3068666_0_0_1"/>